<dbReference type="InterPro" id="IPR052035">
    <property type="entry name" value="ZnF_BED_domain_contain"/>
</dbReference>
<name>A0ABQ8L7Y3_LABRO</name>
<keyword evidence="3" id="KW-0863">Zinc-finger</keyword>
<keyword evidence="8" id="KW-0436">Ligase</keyword>
<organism evidence="8 9">
    <name type="scientific">Labeo rohita</name>
    <name type="common">Indian major carp</name>
    <name type="synonym">Cyprinus rohita</name>
    <dbReference type="NCBI Taxonomy" id="84645"/>
    <lineage>
        <taxon>Eukaryota</taxon>
        <taxon>Metazoa</taxon>
        <taxon>Chordata</taxon>
        <taxon>Craniata</taxon>
        <taxon>Vertebrata</taxon>
        <taxon>Euteleostomi</taxon>
        <taxon>Actinopterygii</taxon>
        <taxon>Neopterygii</taxon>
        <taxon>Teleostei</taxon>
        <taxon>Ostariophysi</taxon>
        <taxon>Cypriniformes</taxon>
        <taxon>Cyprinidae</taxon>
        <taxon>Labeoninae</taxon>
        <taxon>Labeonini</taxon>
        <taxon>Labeo</taxon>
    </lineage>
</organism>
<dbReference type="SUPFAM" id="SSF140996">
    <property type="entry name" value="Hermes dimerisation domain"/>
    <property type="match status" value="1"/>
</dbReference>
<comment type="subcellular location">
    <subcellularLocation>
        <location evidence="1">Nucleus</location>
    </subcellularLocation>
</comment>
<keyword evidence="9" id="KW-1185">Reference proteome</keyword>
<reference evidence="8 9" key="1">
    <citation type="submission" date="2022-01" db="EMBL/GenBank/DDBJ databases">
        <title>A high-quality chromosome-level genome assembly of rohu carp, Labeo rohita.</title>
        <authorList>
            <person name="Arick M.A. II"/>
            <person name="Hsu C.-Y."/>
            <person name="Magbanua Z."/>
            <person name="Pechanova O."/>
            <person name="Grover C."/>
            <person name="Miller E."/>
            <person name="Thrash A."/>
            <person name="Ezzel L."/>
            <person name="Alam S."/>
            <person name="Benzie J."/>
            <person name="Hamilton M."/>
            <person name="Karsi A."/>
            <person name="Lawrence M.L."/>
            <person name="Peterson D.G."/>
        </authorList>
    </citation>
    <scope>NUCLEOTIDE SEQUENCE [LARGE SCALE GENOMIC DNA]</scope>
    <source>
        <strain evidence="9">BAU-BD-2019</strain>
        <tissue evidence="8">Blood</tissue>
    </source>
</reference>
<protein>
    <submittedName>
        <fullName evidence="8">E3 SUMO-protein ligase ZBED1</fullName>
    </submittedName>
</protein>
<dbReference type="Gene3D" id="1.10.10.1070">
    <property type="entry name" value="Zinc finger, BED domain-containing"/>
    <property type="match status" value="1"/>
</dbReference>
<keyword evidence="4" id="KW-0862">Zinc</keyword>
<evidence type="ECO:0000256" key="2">
    <source>
        <dbReference type="ARBA" id="ARBA00022723"/>
    </source>
</evidence>
<dbReference type="InterPro" id="IPR008906">
    <property type="entry name" value="HATC_C_dom"/>
</dbReference>
<gene>
    <name evidence="8" type="ORF">H4Q32_026738</name>
</gene>
<evidence type="ECO:0000256" key="1">
    <source>
        <dbReference type="ARBA" id="ARBA00004123"/>
    </source>
</evidence>
<comment type="caution">
    <text evidence="8">The sequence shown here is derived from an EMBL/GenBank/DDBJ whole genome shotgun (WGS) entry which is preliminary data.</text>
</comment>
<evidence type="ECO:0000313" key="9">
    <source>
        <dbReference type="Proteomes" id="UP000830375"/>
    </source>
</evidence>
<dbReference type="Pfam" id="PF05699">
    <property type="entry name" value="Dimer_Tnp_hAT"/>
    <property type="match status" value="1"/>
</dbReference>
<proteinExistence type="predicted"/>
<evidence type="ECO:0000256" key="3">
    <source>
        <dbReference type="ARBA" id="ARBA00022771"/>
    </source>
</evidence>
<keyword evidence="2" id="KW-0479">Metal-binding</keyword>
<dbReference type="PANTHER" id="PTHR46481:SF10">
    <property type="entry name" value="ZINC FINGER BED DOMAIN-CONTAINING PROTEIN 39"/>
    <property type="match status" value="1"/>
</dbReference>
<evidence type="ECO:0000313" key="8">
    <source>
        <dbReference type="EMBL" id="KAI2646454.1"/>
    </source>
</evidence>
<dbReference type="GO" id="GO:0016874">
    <property type="term" value="F:ligase activity"/>
    <property type="evidence" value="ECO:0007669"/>
    <property type="project" value="UniProtKB-KW"/>
</dbReference>
<dbReference type="SUPFAM" id="SSF53098">
    <property type="entry name" value="Ribonuclease H-like"/>
    <property type="match status" value="1"/>
</dbReference>
<dbReference type="EMBL" id="JACTAM010001313">
    <property type="protein sequence ID" value="KAI2646454.1"/>
    <property type="molecule type" value="Genomic_DNA"/>
</dbReference>
<evidence type="ECO:0000256" key="6">
    <source>
        <dbReference type="SAM" id="MobiDB-lite"/>
    </source>
</evidence>
<dbReference type="Proteomes" id="UP000830375">
    <property type="component" value="Unassembled WGS sequence"/>
</dbReference>
<evidence type="ECO:0000259" key="7">
    <source>
        <dbReference type="Pfam" id="PF05699"/>
    </source>
</evidence>
<feature type="region of interest" description="Disordered" evidence="6">
    <location>
        <begin position="1"/>
        <end position="31"/>
    </location>
</feature>
<keyword evidence="5" id="KW-0539">Nucleus</keyword>
<feature type="compositionally biased region" description="Basic and acidic residues" evidence="6">
    <location>
        <begin position="19"/>
        <end position="31"/>
    </location>
</feature>
<sequence>MLHHLRSKHPNALANETPTTEHHSAPTGEGRKKELDDALINMIVKDLQPFSIVEDEGFKAFVNKLDPTYVLPTRKTVKTVVRHKYREEKEKAMAHVKNIPSVCLTADMWPSLTMESYLGVTCHYTDSNTELGSVVLGVSKFPKSHTADSIKEALSELISDWGLTGSVAAMVTDNAANMVSAIQKLGLHHLPCFAHTINLIVKRAVEEHEVMADIRSKARRVVSYFRSSTNATEKLILAQERMGRQALKLLQEVDTRWNSTHDMLQRLIDLREPVGAALASLSNDIMPLSSADFDIISESLEVLAPFKYATEEVSGEKRVSASKIISIIRMIHHKYINKRCSNVESIRVLALATLLDPRFKTLGFGSQDNAREAERLMTAECASIIRLTSEHASQAEASSSQAAQNPPSSDNLWQLLDSRVSETQRHHSCNADATIEVKRYISDAYLPRSEDPLKYWQAHKQYPHLYTLARKYLAITATSVPCERIFSKAGDVISK</sequence>
<accession>A0ABQ8L7Y3</accession>
<dbReference type="InterPro" id="IPR012337">
    <property type="entry name" value="RNaseH-like_sf"/>
</dbReference>
<evidence type="ECO:0000256" key="4">
    <source>
        <dbReference type="ARBA" id="ARBA00022833"/>
    </source>
</evidence>
<feature type="domain" description="HAT C-terminal dimerisation" evidence="7">
    <location>
        <begin position="436"/>
        <end position="494"/>
    </location>
</feature>
<dbReference type="PANTHER" id="PTHR46481">
    <property type="entry name" value="ZINC FINGER BED DOMAIN-CONTAINING PROTEIN 4"/>
    <property type="match status" value="1"/>
</dbReference>
<evidence type="ECO:0000256" key="5">
    <source>
        <dbReference type="ARBA" id="ARBA00023242"/>
    </source>
</evidence>